<name>A0A0P7J7B0_9RHOB</name>
<dbReference type="NCBIfam" id="TIGR01760">
    <property type="entry name" value="tape_meas_TP901"/>
    <property type="match status" value="1"/>
</dbReference>
<evidence type="ECO:0000313" key="4">
    <source>
        <dbReference type="Proteomes" id="UP000050471"/>
    </source>
</evidence>
<dbReference type="InterPro" id="IPR010090">
    <property type="entry name" value="Phage_tape_meas"/>
</dbReference>
<comment type="caution">
    <text evidence="3">The sequence shown here is derived from an EMBL/GenBank/DDBJ whole genome shotgun (WGS) entry which is preliminary data.</text>
</comment>
<evidence type="ECO:0000256" key="1">
    <source>
        <dbReference type="SAM" id="MobiDB-lite"/>
    </source>
</evidence>
<reference evidence="3 4" key="1">
    <citation type="submission" date="2015-09" db="EMBL/GenBank/DDBJ databases">
        <title>Draft genome sequence of Aliiroseovarius crassostreae CV919-312TSm, the causative agent of Roseovarius Oyster Disease (formerly Juvenile Oyster Disease).</title>
        <authorList>
            <person name="Kessner L."/>
            <person name="Spinard E."/>
            <person name="Nelson D."/>
        </authorList>
    </citation>
    <scope>NUCLEOTIDE SEQUENCE [LARGE SCALE GENOMIC DNA]</scope>
    <source>
        <strain evidence="3 4">CV919-312</strain>
    </source>
</reference>
<evidence type="ECO:0000259" key="2">
    <source>
        <dbReference type="Pfam" id="PF10145"/>
    </source>
</evidence>
<dbReference type="OrthoDB" id="5461326at2"/>
<dbReference type="AlphaFoldDB" id="A0A0P7J7B0"/>
<organism evidence="3 4">
    <name type="scientific">Aliiroseovarius crassostreae</name>
    <dbReference type="NCBI Taxonomy" id="154981"/>
    <lineage>
        <taxon>Bacteria</taxon>
        <taxon>Pseudomonadati</taxon>
        <taxon>Pseudomonadota</taxon>
        <taxon>Alphaproteobacteria</taxon>
        <taxon>Rhodobacterales</taxon>
        <taxon>Paracoccaceae</taxon>
        <taxon>Aliiroseovarius</taxon>
    </lineage>
</organism>
<keyword evidence="4" id="KW-1185">Reference proteome</keyword>
<protein>
    <recommendedName>
        <fullName evidence="2">Phage tail tape measure protein domain-containing protein</fullName>
    </recommendedName>
</protein>
<gene>
    <name evidence="3" type="ORF">AKJ29_16545</name>
</gene>
<proteinExistence type="predicted"/>
<dbReference type="Pfam" id="PF10145">
    <property type="entry name" value="PhageMin_Tail"/>
    <property type="match status" value="1"/>
</dbReference>
<sequence>MGGNDLTFSMLFRLMDGWTGPSDKVRAAMRKVSRSAQDLRRDLGKKIRTGFTSDELEKALSRSETRITQARQRMIGAAGMAVMIGAPVIQEGNFQERLIDFANLAEIGEERIAQLRVELNALRKETGQSKLQLLDGLEAYVGKGMALDDALAGMRSTGRSAKATKSAMDEMANSGFSVMDNLGVVPGLLGKAFDVMAKSGKEGSFELGAMARKFPEITAGAKSLQMEGIDAVASLAAALQIAMKSAGSEDQAATNMTNFLGKITAPDTVKKFRKFGVDVEKEMQIAIKRGSDPLEHMLFVIEKMTGGDAFKMGQLFADKQVLDFLRALIPNMKEYQRIKGEALGADGVIDKDYEKVMKGFKEEARQLANSLSSLTGASGSLLPVVTDLMREARFGVEGLITWTNANPELTATIVQGTAALLAFSIATRAVGLGYAVLSGGVLRTAGLFFKFDKAGKNMAIFARGTRAAKWALSGFLKSGRAAKVLVGSPLKWAITPLKWTAKLIPVIPWAALAGKKLALSSMVLPLKWTAALLPSFALPLARFKAFRIGASKEITGLERHVSLKSTAMQRRLSGLKWSAAGASFMAYTNLSLIPKDPEERSDWQAKNAQSMEDFFLKMPGISHLINGQNWLRGKLGLDPMARVGDMKSTPEPTKAPTPLSAHEKLQYENELLSEINRLETQISNINNGPLSETLRQPLKVELAGLREELKGLLNPIPKAVNQGRAAPTASPRPPLRGYDSSQPNVTVESTFESQSNLDVKVQVAMPIHITREQQASNKRIAADAGKEIGAQAERAIRRRLDDGAITE</sequence>
<dbReference type="Proteomes" id="UP000050471">
    <property type="component" value="Unassembled WGS sequence"/>
</dbReference>
<feature type="domain" description="Phage tail tape measure protein" evidence="2">
    <location>
        <begin position="123"/>
        <end position="296"/>
    </location>
</feature>
<evidence type="ECO:0000313" key="3">
    <source>
        <dbReference type="EMBL" id="KPN64244.1"/>
    </source>
</evidence>
<dbReference type="RefSeq" id="WP_055188300.1">
    <property type="nucleotide sequence ID" value="NZ_FPBS01000001.1"/>
</dbReference>
<dbReference type="STRING" id="154981.AKJ29_16545"/>
<dbReference type="EMBL" id="LKBA01000004">
    <property type="protein sequence ID" value="KPN64244.1"/>
    <property type="molecule type" value="Genomic_DNA"/>
</dbReference>
<accession>A0A0P7J7B0</accession>
<feature type="region of interest" description="Disordered" evidence="1">
    <location>
        <begin position="721"/>
        <end position="741"/>
    </location>
</feature>